<name>Q6YYH1_ORYSJ</name>
<dbReference type="HOGENOM" id="CLU_109214_0_0_1"/>
<evidence type="ECO:0000313" key="3">
    <source>
        <dbReference type="Proteomes" id="UP000000763"/>
    </source>
</evidence>
<organism evidence="2 3">
    <name type="scientific">Oryza sativa subsp. japonica</name>
    <name type="common">Rice</name>
    <dbReference type="NCBI Taxonomy" id="39947"/>
    <lineage>
        <taxon>Eukaryota</taxon>
        <taxon>Viridiplantae</taxon>
        <taxon>Streptophyta</taxon>
        <taxon>Embryophyta</taxon>
        <taxon>Tracheophyta</taxon>
        <taxon>Spermatophyta</taxon>
        <taxon>Magnoliopsida</taxon>
        <taxon>Liliopsida</taxon>
        <taxon>Poales</taxon>
        <taxon>Poaceae</taxon>
        <taxon>BOP clade</taxon>
        <taxon>Oryzoideae</taxon>
        <taxon>Oryzeae</taxon>
        <taxon>Oryzinae</taxon>
        <taxon>Oryza</taxon>
        <taxon>Oryza sativa</taxon>
    </lineage>
</organism>
<dbReference type="EMBL" id="AP005611">
    <property type="protein sequence ID" value="BAD16257.1"/>
    <property type="molecule type" value="Genomic_DNA"/>
</dbReference>
<reference evidence="3" key="2">
    <citation type="journal article" date="2008" name="Nucleic Acids Res.">
        <title>The rice annotation project database (RAP-DB): 2008 update.</title>
        <authorList>
            <consortium name="The rice annotation project (RAP)"/>
        </authorList>
    </citation>
    <scope>GENOME REANNOTATION</scope>
    <source>
        <strain evidence="3">cv. Nipponbare</strain>
    </source>
</reference>
<feature type="region of interest" description="Disordered" evidence="1">
    <location>
        <begin position="1"/>
        <end position="47"/>
    </location>
</feature>
<dbReference type="AlphaFoldDB" id="Q6YYH1"/>
<feature type="compositionally biased region" description="Gly residues" evidence="1">
    <location>
        <begin position="1"/>
        <end position="11"/>
    </location>
</feature>
<sequence length="232" mass="24425">MGWRRCGGGDTGEGEDGSRARRCRRARGGGETAAAATRGEEVGRPARRRCGGGALVVVVPDAHEPAPPLQGEEDDGDGDEVLILELPARFTYAELEKAKAAGSRLRDGVAALPRRGQLVAGGDNDKNERVYTLYLETGWKAGTDAAVDVEPAAADGSGFAVGDLEWWGGLMGAGHDYYVRAAAPPSLRHRTPTDAASPCRAFIFSRVSAAAASPTGHRTSSRQRPPSHRRPA</sequence>
<feature type="compositionally biased region" description="Basic residues" evidence="1">
    <location>
        <begin position="219"/>
        <end position="232"/>
    </location>
</feature>
<gene>
    <name evidence="2" type="primary">OSJNBa0051E21.15</name>
</gene>
<proteinExistence type="predicted"/>
<evidence type="ECO:0000313" key="2">
    <source>
        <dbReference type="EMBL" id="BAD16257.1"/>
    </source>
</evidence>
<protein>
    <submittedName>
        <fullName evidence="2">Uncharacterized protein</fullName>
    </submittedName>
</protein>
<evidence type="ECO:0000256" key="1">
    <source>
        <dbReference type="SAM" id="MobiDB-lite"/>
    </source>
</evidence>
<accession>Q6YYH1</accession>
<reference evidence="3" key="1">
    <citation type="journal article" date="2005" name="Nature">
        <title>The map-based sequence of the rice genome.</title>
        <authorList>
            <consortium name="International rice genome sequencing project (IRGSP)"/>
            <person name="Matsumoto T."/>
            <person name="Wu J."/>
            <person name="Kanamori H."/>
            <person name="Katayose Y."/>
            <person name="Fujisawa M."/>
            <person name="Namiki N."/>
            <person name="Mizuno H."/>
            <person name="Yamamoto K."/>
            <person name="Antonio B.A."/>
            <person name="Baba T."/>
            <person name="Sakata K."/>
            <person name="Nagamura Y."/>
            <person name="Aoki H."/>
            <person name="Arikawa K."/>
            <person name="Arita K."/>
            <person name="Bito T."/>
            <person name="Chiden Y."/>
            <person name="Fujitsuka N."/>
            <person name="Fukunaka R."/>
            <person name="Hamada M."/>
            <person name="Harada C."/>
            <person name="Hayashi A."/>
            <person name="Hijishita S."/>
            <person name="Honda M."/>
            <person name="Hosokawa S."/>
            <person name="Ichikawa Y."/>
            <person name="Idonuma A."/>
            <person name="Iijima M."/>
            <person name="Ikeda M."/>
            <person name="Ikeno M."/>
            <person name="Ito K."/>
            <person name="Ito S."/>
            <person name="Ito T."/>
            <person name="Ito Y."/>
            <person name="Ito Y."/>
            <person name="Iwabuchi A."/>
            <person name="Kamiya K."/>
            <person name="Karasawa W."/>
            <person name="Kurita K."/>
            <person name="Katagiri S."/>
            <person name="Kikuta A."/>
            <person name="Kobayashi H."/>
            <person name="Kobayashi N."/>
            <person name="Machita K."/>
            <person name="Maehara T."/>
            <person name="Masukawa M."/>
            <person name="Mizubayashi T."/>
            <person name="Mukai Y."/>
            <person name="Nagasaki H."/>
            <person name="Nagata Y."/>
            <person name="Naito S."/>
            <person name="Nakashima M."/>
            <person name="Nakama Y."/>
            <person name="Nakamichi Y."/>
            <person name="Nakamura M."/>
            <person name="Meguro A."/>
            <person name="Negishi M."/>
            <person name="Ohta I."/>
            <person name="Ohta T."/>
            <person name="Okamoto M."/>
            <person name="Ono N."/>
            <person name="Saji S."/>
            <person name="Sakaguchi M."/>
            <person name="Sakai K."/>
            <person name="Shibata M."/>
            <person name="Shimokawa T."/>
            <person name="Song J."/>
            <person name="Takazaki Y."/>
            <person name="Terasawa K."/>
            <person name="Tsugane M."/>
            <person name="Tsuji K."/>
            <person name="Ueda S."/>
            <person name="Waki K."/>
            <person name="Yamagata H."/>
            <person name="Yamamoto M."/>
            <person name="Yamamoto S."/>
            <person name="Yamane H."/>
            <person name="Yoshiki S."/>
            <person name="Yoshihara R."/>
            <person name="Yukawa K."/>
            <person name="Zhong H."/>
            <person name="Yano M."/>
            <person name="Yuan Q."/>
            <person name="Ouyang S."/>
            <person name="Liu J."/>
            <person name="Jones K.M."/>
            <person name="Gansberger K."/>
            <person name="Moffat K."/>
            <person name="Hill J."/>
            <person name="Bera J."/>
            <person name="Fadrosh D."/>
            <person name="Jin S."/>
            <person name="Johri S."/>
            <person name="Kim M."/>
            <person name="Overton L."/>
            <person name="Reardon M."/>
            <person name="Tsitrin T."/>
            <person name="Vuong H."/>
            <person name="Weaver B."/>
            <person name="Ciecko A."/>
            <person name="Tallon L."/>
            <person name="Jackson J."/>
            <person name="Pai G."/>
            <person name="Aken S.V."/>
            <person name="Utterback T."/>
            <person name="Reidmuller S."/>
            <person name="Feldblyum T."/>
            <person name="Hsiao J."/>
            <person name="Zismann V."/>
            <person name="Iobst S."/>
            <person name="de Vazeille A.R."/>
            <person name="Buell C.R."/>
            <person name="Ying K."/>
            <person name="Li Y."/>
            <person name="Lu T."/>
            <person name="Huang Y."/>
            <person name="Zhao Q."/>
            <person name="Feng Q."/>
            <person name="Zhang L."/>
            <person name="Zhu J."/>
            <person name="Weng Q."/>
            <person name="Mu J."/>
            <person name="Lu Y."/>
            <person name="Fan D."/>
            <person name="Liu Y."/>
            <person name="Guan J."/>
            <person name="Zhang Y."/>
            <person name="Yu S."/>
            <person name="Liu X."/>
            <person name="Zhang Y."/>
            <person name="Hong G."/>
            <person name="Han B."/>
            <person name="Choisne N."/>
            <person name="Demange N."/>
            <person name="Orjeda G."/>
            <person name="Samain S."/>
            <person name="Cattolico L."/>
            <person name="Pelletier E."/>
            <person name="Couloux A."/>
            <person name="Segurens B."/>
            <person name="Wincker P."/>
            <person name="D'Hont A."/>
            <person name="Scarpelli C."/>
            <person name="Weissenbach J."/>
            <person name="Salanoubat M."/>
            <person name="Quetier F."/>
            <person name="Yu Y."/>
            <person name="Kim H.R."/>
            <person name="Rambo T."/>
            <person name="Currie J."/>
            <person name="Collura K."/>
            <person name="Luo M."/>
            <person name="Yang T."/>
            <person name="Ammiraju J.S.S."/>
            <person name="Engler F."/>
            <person name="Soderlund C."/>
            <person name="Wing R.A."/>
            <person name="Palmer L.E."/>
            <person name="de la Bastide M."/>
            <person name="Spiegel L."/>
            <person name="Nascimento L."/>
            <person name="Zutavern T."/>
            <person name="O'Shaughnessy A."/>
            <person name="Dike S."/>
            <person name="Dedhia N."/>
            <person name="Preston R."/>
            <person name="Balija V."/>
            <person name="McCombie W.R."/>
            <person name="Chow T."/>
            <person name="Chen H."/>
            <person name="Chung M."/>
            <person name="Chen C."/>
            <person name="Shaw J."/>
            <person name="Wu H."/>
            <person name="Hsiao K."/>
            <person name="Chao Y."/>
            <person name="Chu M."/>
            <person name="Cheng C."/>
            <person name="Hour A."/>
            <person name="Lee P."/>
            <person name="Lin S."/>
            <person name="Lin Y."/>
            <person name="Liou J."/>
            <person name="Liu S."/>
            <person name="Hsing Y."/>
            <person name="Raghuvanshi S."/>
            <person name="Mohanty A."/>
            <person name="Bharti A.K."/>
            <person name="Gaur A."/>
            <person name="Gupta V."/>
            <person name="Kumar D."/>
            <person name="Ravi V."/>
            <person name="Vij S."/>
            <person name="Kapur A."/>
            <person name="Khurana P."/>
            <person name="Khurana P."/>
            <person name="Khurana J.P."/>
            <person name="Tyagi A.K."/>
            <person name="Gaikwad K."/>
            <person name="Singh A."/>
            <person name="Dalal V."/>
            <person name="Srivastava S."/>
            <person name="Dixit A."/>
            <person name="Pal A.K."/>
            <person name="Ghazi I.A."/>
            <person name="Yadav M."/>
            <person name="Pandit A."/>
            <person name="Bhargava A."/>
            <person name="Sureshbabu K."/>
            <person name="Batra K."/>
            <person name="Sharma T.R."/>
            <person name="Mohapatra T."/>
            <person name="Singh N.K."/>
            <person name="Messing J."/>
            <person name="Nelson A.B."/>
            <person name="Fuks G."/>
            <person name="Kavchok S."/>
            <person name="Keizer G."/>
            <person name="Linton E."/>
            <person name="Llaca V."/>
            <person name="Song R."/>
            <person name="Tanyolac B."/>
            <person name="Young S."/>
            <person name="Ho-Il K."/>
            <person name="Hahn J.H."/>
            <person name="Sangsakoo G."/>
            <person name="Vanavichit A."/>
            <person name="de Mattos Luiz.A.T."/>
            <person name="Zimmer P.D."/>
            <person name="Malone G."/>
            <person name="Dellagostin O."/>
            <person name="de Oliveira A.C."/>
            <person name="Bevan M."/>
            <person name="Bancroft I."/>
            <person name="Minx P."/>
            <person name="Cordum H."/>
            <person name="Wilson R."/>
            <person name="Cheng Z."/>
            <person name="Jin W."/>
            <person name="Jiang J."/>
            <person name="Leong S.A."/>
            <person name="Iwama H."/>
            <person name="Gojobori T."/>
            <person name="Itoh T."/>
            <person name="Niimura Y."/>
            <person name="Fujii Y."/>
            <person name="Habara T."/>
            <person name="Sakai H."/>
            <person name="Sato Y."/>
            <person name="Wilson G."/>
            <person name="Kumar K."/>
            <person name="McCouch S."/>
            <person name="Juretic N."/>
            <person name="Hoen D."/>
            <person name="Wright S."/>
            <person name="Bruskiewich R."/>
            <person name="Bureau T."/>
            <person name="Miyao A."/>
            <person name="Hirochika H."/>
            <person name="Nishikawa T."/>
            <person name="Kadowaki K."/>
            <person name="Sugiura M."/>
            <person name="Burr B."/>
            <person name="Sasaki T."/>
        </authorList>
    </citation>
    <scope>NUCLEOTIDE SEQUENCE [LARGE SCALE GENOMIC DNA]</scope>
    <source>
        <strain evidence="3">cv. Nipponbare</strain>
    </source>
</reference>
<dbReference type="Proteomes" id="UP000000763">
    <property type="component" value="Chromosome 2"/>
</dbReference>
<feature type="region of interest" description="Disordered" evidence="1">
    <location>
        <begin position="209"/>
        <end position="232"/>
    </location>
</feature>